<reference evidence="1 2" key="2">
    <citation type="submission" date="2018-11" db="EMBL/GenBank/DDBJ databases">
        <authorList>
            <consortium name="Pathogen Informatics"/>
        </authorList>
    </citation>
    <scope>NUCLEOTIDE SEQUENCE [LARGE SCALE GENOMIC DNA]</scope>
    <source>
        <strain evidence="1 2">NST_G2</strain>
    </source>
</reference>
<name>A0A183SRX0_SCHSO</name>
<evidence type="ECO:0000313" key="1">
    <source>
        <dbReference type="EMBL" id="VDL93353.1"/>
    </source>
</evidence>
<accession>A0A183SRX0</accession>
<gene>
    <name evidence="1" type="ORF">SSLN_LOCUS6968</name>
</gene>
<protein>
    <submittedName>
        <fullName evidence="1 3">Uncharacterized protein</fullName>
    </submittedName>
</protein>
<reference evidence="3" key="1">
    <citation type="submission" date="2016-06" db="UniProtKB">
        <authorList>
            <consortium name="WormBaseParasite"/>
        </authorList>
    </citation>
    <scope>IDENTIFICATION</scope>
</reference>
<dbReference type="AlphaFoldDB" id="A0A183SRX0"/>
<dbReference type="OrthoDB" id="6316756at2759"/>
<dbReference type="WBParaSite" id="SSLN_0000718701-mRNA-1">
    <property type="protein sequence ID" value="SSLN_0000718701-mRNA-1"/>
    <property type="gene ID" value="SSLN_0000718701"/>
</dbReference>
<keyword evidence="2" id="KW-1185">Reference proteome</keyword>
<evidence type="ECO:0000313" key="3">
    <source>
        <dbReference type="WBParaSite" id="SSLN_0000718701-mRNA-1"/>
    </source>
</evidence>
<dbReference type="EMBL" id="UYSU01033925">
    <property type="protein sequence ID" value="VDL93353.1"/>
    <property type="molecule type" value="Genomic_DNA"/>
</dbReference>
<evidence type="ECO:0000313" key="2">
    <source>
        <dbReference type="Proteomes" id="UP000275846"/>
    </source>
</evidence>
<sequence length="191" mass="20330">MLKPSQHARAINAPSLRESAWSDKFGRNATTIRQLQLLRQLLPTLLRTPPSIVIPGTNSTTPTIIATTSQYSSPVASTITSTNTPVTTTITTTSNGALSKTVLIATAKAPHVSAWSVTCESIAQRLVYQCLEQQPTAEIAASTALTVLAHSLTVWAYSVPGTSMTAEFTAMSSAPIFHTYPPLLPFSPPLP</sequence>
<organism evidence="3">
    <name type="scientific">Schistocephalus solidus</name>
    <name type="common">Tapeworm</name>
    <dbReference type="NCBI Taxonomy" id="70667"/>
    <lineage>
        <taxon>Eukaryota</taxon>
        <taxon>Metazoa</taxon>
        <taxon>Spiralia</taxon>
        <taxon>Lophotrochozoa</taxon>
        <taxon>Platyhelminthes</taxon>
        <taxon>Cestoda</taxon>
        <taxon>Eucestoda</taxon>
        <taxon>Diphyllobothriidea</taxon>
        <taxon>Diphyllobothriidae</taxon>
        <taxon>Schistocephalus</taxon>
    </lineage>
</organism>
<dbReference type="Proteomes" id="UP000275846">
    <property type="component" value="Unassembled WGS sequence"/>
</dbReference>
<proteinExistence type="predicted"/>